<gene>
    <name evidence="1" type="ORF">LCGC14_1990130</name>
</gene>
<reference evidence="1" key="1">
    <citation type="journal article" date="2015" name="Nature">
        <title>Complex archaea that bridge the gap between prokaryotes and eukaryotes.</title>
        <authorList>
            <person name="Spang A."/>
            <person name="Saw J.H."/>
            <person name="Jorgensen S.L."/>
            <person name="Zaremba-Niedzwiedzka K."/>
            <person name="Martijn J."/>
            <person name="Lind A.E."/>
            <person name="van Eijk R."/>
            <person name="Schleper C."/>
            <person name="Guy L."/>
            <person name="Ettema T.J."/>
        </authorList>
    </citation>
    <scope>NUCLEOTIDE SEQUENCE</scope>
</reference>
<comment type="caution">
    <text evidence="1">The sequence shown here is derived from an EMBL/GenBank/DDBJ whole genome shotgun (WGS) entry which is preliminary data.</text>
</comment>
<dbReference type="AlphaFoldDB" id="A0A0F9F653"/>
<organism evidence="1">
    <name type="scientific">marine sediment metagenome</name>
    <dbReference type="NCBI Taxonomy" id="412755"/>
    <lineage>
        <taxon>unclassified sequences</taxon>
        <taxon>metagenomes</taxon>
        <taxon>ecological metagenomes</taxon>
    </lineage>
</organism>
<dbReference type="EMBL" id="LAZR01022428">
    <property type="protein sequence ID" value="KKL81899.1"/>
    <property type="molecule type" value="Genomic_DNA"/>
</dbReference>
<proteinExistence type="predicted"/>
<name>A0A0F9F653_9ZZZZ</name>
<accession>A0A0F9F653</accession>
<protein>
    <submittedName>
        <fullName evidence="1">Uncharacterized protein</fullName>
    </submittedName>
</protein>
<feature type="non-terminal residue" evidence="1">
    <location>
        <position position="31"/>
    </location>
</feature>
<evidence type="ECO:0000313" key="1">
    <source>
        <dbReference type="EMBL" id="KKL81899.1"/>
    </source>
</evidence>
<sequence>MTKYFCPHCGTDKIYGYDESFDCMVCKDKDG</sequence>